<keyword evidence="1" id="KW-0732">Signal</keyword>
<dbReference type="SMART" id="SM00062">
    <property type="entry name" value="PBPb"/>
    <property type="match status" value="1"/>
</dbReference>
<reference evidence="4 5" key="1">
    <citation type="journal article" date="2013" name="Environ. Microbiol.">
        <title>Complete genome, catabolic sub-proteomes and key-metabolites of Desulfobacula toluolica Tol2, a marine, aromatic compound-degrading, sulfate-reducing bacterium.</title>
        <authorList>
            <person name="Wohlbrand L."/>
            <person name="Jacob J.H."/>
            <person name="Kube M."/>
            <person name="Mussmann M."/>
            <person name="Jarling R."/>
            <person name="Beck A."/>
            <person name="Amann R."/>
            <person name="Wilkes H."/>
            <person name="Reinhardt R."/>
            <person name="Rabus R."/>
        </authorList>
    </citation>
    <scope>NUCLEOTIDE SEQUENCE [LARGE SCALE GENOMIC DNA]</scope>
    <source>
        <strain evidence="5">DSM 7467 / Tol2</strain>
    </source>
</reference>
<dbReference type="EMBL" id="FO203503">
    <property type="protein sequence ID" value="CCK79620.1"/>
    <property type="molecule type" value="Genomic_DNA"/>
</dbReference>
<dbReference type="PANTHER" id="PTHR35936">
    <property type="entry name" value="MEMBRANE-BOUND LYTIC MUREIN TRANSGLYCOSYLASE F"/>
    <property type="match status" value="1"/>
</dbReference>
<gene>
    <name evidence="4" type="ordered locus">TOL2_C14570</name>
</gene>
<dbReference type="HOGENOM" id="CLU_955558_0_0_7"/>
<evidence type="ECO:0000256" key="2">
    <source>
        <dbReference type="SAM" id="Phobius"/>
    </source>
</evidence>
<keyword evidence="2" id="KW-0812">Transmembrane</keyword>
<proteinExistence type="predicted"/>
<keyword evidence="2" id="KW-1133">Transmembrane helix</keyword>
<dbReference type="AlphaFoldDB" id="K0NFE0"/>
<sequence length="291" mass="33432">MGILLVICAFLFIGLPFLIGCGTKDPLTHEERAWLMQHAGQITINNEKGWPPIIDTDINNYPIGIAVDYYRLIEQKLHFKFKLDKLDTWTNIIKKLQNNEIEVICEMQKNPERSKYVLFTKPYIEIPNVIIVRKEQKGFLALENMRNMKIAVSKGYAITDFIKNNYSYLHLVIFKEETGCLLETATKNVDAAVVNLAAASYFIEKHGITNLRVAGYADYTNALCFASRKDLPLLNRILEKGLALITQAEKDAIYRNWISLGLEYKPFYKNRRFWIVSGSIFGAIITIIITR</sequence>
<dbReference type="KEGG" id="dto:TOL2_C14570"/>
<dbReference type="SUPFAM" id="SSF53850">
    <property type="entry name" value="Periplasmic binding protein-like II"/>
    <property type="match status" value="1"/>
</dbReference>
<dbReference type="CDD" id="cd01007">
    <property type="entry name" value="PBP2_BvgS_HisK_like"/>
    <property type="match status" value="1"/>
</dbReference>
<keyword evidence="5" id="KW-1185">Reference proteome</keyword>
<dbReference type="Gene3D" id="3.40.190.10">
    <property type="entry name" value="Periplasmic binding protein-like II"/>
    <property type="match status" value="2"/>
</dbReference>
<feature type="transmembrane region" description="Helical" evidence="2">
    <location>
        <begin position="273"/>
        <end position="290"/>
    </location>
</feature>
<dbReference type="Proteomes" id="UP000007347">
    <property type="component" value="Chromosome"/>
</dbReference>
<dbReference type="PANTHER" id="PTHR35936:SF19">
    <property type="entry name" value="AMINO-ACID-BINDING PROTEIN YXEM-RELATED"/>
    <property type="match status" value="1"/>
</dbReference>
<dbReference type="InterPro" id="IPR001638">
    <property type="entry name" value="Solute-binding_3/MltF_N"/>
</dbReference>
<feature type="domain" description="Solute-binding protein family 3/N-terminal" evidence="3">
    <location>
        <begin position="41"/>
        <end position="261"/>
    </location>
</feature>
<keyword evidence="2" id="KW-0472">Membrane</keyword>
<evidence type="ECO:0000256" key="1">
    <source>
        <dbReference type="ARBA" id="ARBA00022729"/>
    </source>
</evidence>
<name>K0NFE0_DESTT</name>
<dbReference type="STRING" id="651182.TOL2_C14570"/>
<dbReference type="Pfam" id="PF00497">
    <property type="entry name" value="SBP_bac_3"/>
    <property type="match status" value="1"/>
</dbReference>
<accession>K0NFE0</accession>
<evidence type="ECO:0000313" key="5">
    <source>
        <dbReference type="Proteomes" id="UP000007347"/>
    </source>
</evidence>
<organism evidence="4 5">
    <name type="scientific">Desulfobacula toluolica (strain DSM 7467 / Tol2)</name>
    <dbReference type="NCBI Taxonomy" id="651182"/>
    <lineage>
        <taxon>Bacteria</taxon>
        <taxon>Pseudomonadati</taxon>
        <taxon>Thermodesulfobacteriota</taxon>
        <taxon>Desulfobacteria</taxon>
        <taxon>Desulfobacterales</taxon>
        <taxon>Desulfobacteraceae</taxon>
        <taxon>Desulfobacula</taxon>
    </lineage>
</organism>
<evidence type="ECO:0000259" key="3">
    <source>
        <dbReference type="SMART" id="SM00062"/>
    </source>
</evidence>
<evidence type="ECO:0000313" key="4">
    <source>
        <dbReference type="EMBL" id="CCK79620.1"/>
    </source>
</evidence>
<protein>
    <recommendedName>
        <fullName evidence="3">Solute-binding protein family 3/N-terminal domain-containing protein</fullName>
    </recommendedName>
</protein>